<dbReference type="NCBIfam" id="TIGR01640">
    <property type="entry name" value="F_box_assoc_1"/>
    <property type="match status" value="1"/>
</dbReference>
<dbReference type="InterPro" id="IPR013187">
    <property type="entry name" value="F-box-assoc_dom_typ3"/>
</dbReference>
<dbReference type="Pfam" id="PF08268">
    <property type="entry name" value="FBA_3"/>
    <property type="match status" value="1"/>
</dbReference>
<organism evidence="2 3">
    <name type="scientific">Tagetes erecta</name>
    <name type="common">African marigold</name>
    <dbReference type="NCBI Taxonomy" id="13708"/>
    <lineage>
        <taxon>Eukaryota</taxon>
        <taxon>Viridiplantae</taxon>
        <taxon>Streptophyta</taxon>
        <taxon>Embryophyta</taxon>
        <taxon>Tracheophyta</taxon>
        <taxon>Spermatophyta</taxon>
        <taxon>Magnoliopsida</taxon>
        <taxon>eudicotyledons</taxon>
        <taxon>Gunneridae</taxon>
        <taxon>Pentapetalae</taxon>
        <taxon>asterids</taxon>
        <taxon>campanulids</taxon>
        <taxon>Asterales</taxon>
        <taxon>Asteraceae</taxon>
        <taxon>Asteroideae</taxon>
        <taxon>Heliantheae alliance</taxon>
        <taxon>Tageteae</taxon>
        <taxon>Tagetes</taxon>
    </lineage>
</organism>
<dbReference type="InterPro" id="IPR017451">
    <property type="entry name" value="F-box-assoc_interact_dom"/>
</dbReference>
<dbReference type="Gene3D" id="1.20.1280.50">
    <property type="match status" value="1"/>
</dbReference>
<dbReference type="Pfam" id="PF00646">
    <property type="entry name" value="F-box"/>
    <property type="match status" value="1"/>
</dbReference>
<evidence type="ECO:0000259" key="1">
    <source>
        <dbReference type="SMART" id="SM00256"/>
    </source>
</evidence>
<dbReference type="PANTHER" id="PTHR31672">
    <property type="entry name" value="BNACNNG10540D PROTEIN"/>
    <property type="match status" value="1"/>
</dbReference>
<name>A0AAD8LDW6_TARER</name>
<proteinExistence type="predicted"/>
<dbReference type="AlphaFoldDB" id="A0AAD8LDW6"/>
<dbReference type="EMBL" id="JAUHHV010000001">
    <property type="protein sequence ID" value="KAK1437276.1"/>
    <property type="molecule type" value="Genomic_DNA"/>
</dbReference>
<sequence length="360" mass="41669">MSNDLCEELVVEIFTRLPPKTLLRFRSVSKALYARISSPDFIRLHTLRFRSPKKFIIIHKHKLKDNEANYKSMLYTIHSERQISSYAGITPLTYPFYTSSLIVGSCNGIICVYDPSLQRGDAIYLWNPTIKRQYKVLHLPSCRPCFTHGFGFDPVVQDYKIVRIGITHTFVYTLKTATWRTIAPPMTRPCYVNQSKCIFNGALHWVVRAFRGYEYILRFDLSSEVFSTIELCEPSWKNKEVTIVKGCLAVLSKNDDDDWYIWVRNNDTVSWSLAFKLNSPERLTFGDVPFVYYYYPEIIITLSHEPQARSRLVHLTDTSRIACMAACIESLELLDMGTSCDQITGTKIKREAEESDIMQK</sequence>
<dbReference type="Proteomes" id="UP001229421">
    <property type="component" value="Unassembled WGS sequence"/>
</dbReference>
<protein>
    <recommendedName>
        <fullName evidence="1">F-box domain-containing protein</fullName>
    </recommendedName>
</protein>
<evidence type="ECO:0000313" key="3">
    <source>
        <dbReference type="Proteomes" id="UP001229421"/>
    </source>
</evidence>
<comment type="caution">
    <text evidence="2">The sequence shown here is derived from an EMBL/GenBank/DDBJ whole genome shotgun (WGS) entry which is preliminary data.</text>
</comment>
<feature type="domain" description="F-box" evidence="1">
    <location>
        <begin position="5"/>
        <end position="45"/>
    </location>
</feature>
<evidence type="ECO:0000313" key="2">
    <source>
        <dbReference type="EMBL" id="KAK1437276.1"/>
    </source>
</evidence>
<reference evidence="2" key="1">
    <citation type="journal article" date="2023" name="bioRxiv">
        <title>Improved chromosome-level genome assembly for marigold (Tagetes erecta).</title>
        <authorList>
            <person name="Jiang F."/>
            <person name="Yuan L."/>
            <person name="Wang S."/>
            <person name="Wang H."/>
            <person name="Xu D."/>
            <person name="Wang A."/>
            <person name="Fan W."/>
        </authorList>
    </citation>
    <scope>NUCLEOTIDE SEQUENCE</scope>
    <source>
        <strain evidence="2">WSJ</strain>
        <tissue evidence="2">Leaf</tissue>
    </source>
</reference>
<gene>
    <name evidence="2" type="ORF">QVD17_03066</name>
</gene>
<dbReference type="PANTHER" id="PTHR31672:SF6">
    <property type="entry name" value="F-BOX DOMAIN-CONTAINING PROTEIN"/>
    <property type="match status" value="1"/>
</dbReference>
<dbReference type="SMART" id="SM00256">
    <property type="entry name" value="FBOX"/>
    <property type="match status" value="1"/>
</dbReference>
<dbReference type="InterPro" id="IPR050796">
    <property type="entry name" value="SCF_F-box_component"/>
</dbReference>
<dbReference type="InterPro" id="IPR036047">
    <property type="entry name" value="F-box-like_dom_sf"/>
</dbReference>
<dbReference type="InterPro" id="IPR001810">
    <property type="entry name" value="F-box_dom"/>
</dbReference>
<dbReference type="SUPFAM" id="SSF81383">
    <property type="entry name" value="F-box domain"/>
    <property type="match status" value="1"/>
</dbReference>
<accession>A0AAD8LDW6</accession>
<keyword evidence="3" id="KW-1185">Reference proteome</keyword>